<evidence type="ECO:0000313" key="1">
    <source>
        <dbReference type="EMBL" id="CAB4159737.1"/>
    </source>
</evidence>
<gene>
    <name evidence="1" type="ORF">UFOVP719_12</name>
</gene>
<organism evidence="1">
    <name type="scientific">uncultured Caudovirales phage</name>
    <dbReference type="NCBI Taxonomy" id="2100421"/>
    <lineage>
        <taxon>Viruses</taxon>
        <taxon>Duplodnaviria</taxon>
        <taxon>Heunggongvirae</taxon>
        <taxon>Uroviricota</taxon>
        <taxon>Caudoviricetes</taxon>
        <taxon>Peduoviridae</taxon>
        <taxon>Maltschvirus</taxon>
        <taxon>Maltschvirus maltsch</taxon>
    </lineage>
</organism>
<proteinExistence type="predicted"/>
<accession>A0A6J5NLE4</accession>
<reference evidence="1" key="1">
    <citation type="submission" date="2020-04" db="EMBL/GenBank/DDBJ databases">
        <authorList>
            <person name="Chiriac C."/>
            <person name="Salcher M."/>
            <person name="Ghai R."/>
            <person name="Kavagutti S V."/>
        </authorList>
    </citation>
    <scope>NUCLEOTIDE SEQUENCE</scope>
</reference>
<protein>
    <submittedName>
        <fullName evidence="1">Uncharacterized protein</fullName>
    </submittedName>
</protein>
<sequence length="62" mass="6371">MNAKLQAAVMSYLRTALSAILGAYIAGQTDPKLLASLALSAVAGPLLRALNPKDASFGRVAK</sequence>
<dbReference type="EMBL" id="LR796689">
    <property type="protein sequence ID" value="CAB4159737.1"/>
    <property type="molecule type" value="Genomic_DNA"/>
</dbReference>
<name>A0A6J5NLE4_9CAUD</name>